<dbReference type="Pfam" id="PF00583">
    <property type="entry name" value="Acetyltransf_1"/>
    <property type="match status" value="1"/>
</dbReference>
<gene>
    <name evidence="4" type="ORF">SAMN02745753_03185</name>
</gene>
<keyword evidence="5" id="KW-1185">Reference proteome</keyword>
<dbReference type="AlphaFoldDB" id="A0A1M5GR18"/>
<evidence type="ECO:0000259" key="3">
    <source>
        <dbReference type="PROSITE" id="PS51186"/>
    </source>
</evidence>
<dbReference type="PROSITE" id="PS51186">
    <property type="entry name" value="GNAT"/>
    <property type="match status" value="1"/>
</dbReference>
<reference evidence="5" key="1">
    <citation type="submission" date="2016-11" db="EMBL/GenBank/DDBJ databases">
        <authorList>
            <person name="Varghese N."/>
            <person name="Submissions S."/>
        </authorList>
    </citation>
    <scope>NUCLEOTIDE SEQUENCE [LARGE SCALE GENOMIC DNA]</scope>
    <source>
        <strain evidence="5">DSM 16579</strain>
    </source>
</reference>
<keyword evidence="1 4" id="KW-0808">Transferase</keyword>
<proteinExistence type="predicted"/>
<dbReference type="CDD" id="cd04301">
    <property type="entry name" value="NAT_SF"/>
    <property type="match status" value="1"/>
</dbReference>
<dbReference type="InterPro" id="IPR000182">
    <property type="entry name" value="GNAT_dom"/>
</dbReference>
<dbReference type="STRING" id="1122206.SAMN02745753_03185"/>
<dbReference type="Proteomes" id="UP000184517">
    <property type="component" value="Unassembled WGS sequence"/>
</dbReference>
<evidence type="ECO:0000313" key="5">
    <source>
        <dbReference type="Proteomes" id="UP000184517"/>
    </source>
</evidence>
<dbReference type="RefSeq" id="WP_072840660.1">
    <property type="nucleotide sequence ID" value="NZ_FQVF01000015.1"/>
</dbReference>
<evidence type="ECO:0000256" key="1">
    <source>
        <dbReference type="ARBA" id="ARBA00022679"/>
    </source>
</evidence>
<dbReference type="PANTHER" id="PTHR43877:SF5">
    <property type="entry name" value="BLL8307 PROTEIN"/>
    <property type="match status" value="1"/>
</dbReference>
<dbReference type="InterPro" id="IPR050832">
    <property type="entry name" value="Bact_Acetyltransf"/>
</dbReference>
<feature type="domain" description="N-acetyltransferase" evidence="3">
    <location>
        <begin position="3"/>
        <end position="151"/>
    </location>
</feature>
<name>A0A1M5GR18_9GAMM</name>
<dbReference type="InterPro" id="IPR016181">
    <property type="entry name" value="Acyl_CoA_acyltransferase"/>
</dbReference>
<organism evidence="4 5">
    <name type="scientific">Marinomonas polaris DSM 16579</name>
    <dbReference type="NCBI Taxonomy" id="1122206"/>
    <lineage>
        <taxon>Bacteria</taxon>
        <taxon>Pseudomonadati</taxon>
        <taxon>Pseudomonadota</taxon>
        <taxon>Gammaproteobacteria</taxon>
        <taxon>Oceanospirillales</taxon>
        <taxon>Oceanospirillaceae</taxon>
        <taxon>Marinomonas</taxon>
    </lineage>
</organism>
<keyword evidence="2" id="KW-0012">Acyltransferase</keyword>
<dbReference type="GO" id="GO:0016747">
    <property type="term" value="F:acyltransferase activity, transferring groups other than amino-acyl groups"/>
    <property type="evidence" value="ECO:0007669"/>
    <property type="project" value="InterPro"/>
</dbReference>
<evidence type="ECO:0000256" key="2">
    <source>
        <dbReference type="ARBA" id="ARBA00023315"/>
    </source>
</evidence>
<dbReference type="EMBL" id="FQVF01000015">
    <property type="protein sequence ID" value="SHG06176.1"/>
    <property type="molecule type" value="Genomic_DNA"/>
</dbReference>
<dbReference type="Gene3D" id="3.40.630.30">
    <property type="match status" value="1"/>
</dbReference>
<dbReference type="SUPFAM" id="SSF55729">
    <property type="entry name" value="Acyl-CoA N-acyltransferases (Nat)"/>
    <property type="match status" value="1"/>
</dbReference>
<evidence type="ECO:0000313" key="4">
    <source>
        <dbReference type="EMBL" id="SHG06176.1"/>
    </source>
</evidence>
<dbReference type="PANTHER" id="PTHR43877">
    <property type="entry name" value="AMINOALKYLPHOSPHONATE N-ACETYLTRANSFERASE-RELATED-RELATED"/>
    <property type="match status" value="1"/>
</dbReference>
<sequence length="151" mass="16863">MDIRIDNLSGPEIEQLLTEHLADMFAASPPECVFALDLNGLKKPNITFWTVWEDSQLLGCGALKVLDETHGEIKSMRTTSAARNKGVASTLLRHIIDAAKQKGLNKISLETGSQDFFAPARKLYTKHNFIECGPFSDYKLDPYSVFMTRSL</sequence>
<dbReference type="OrthoDB" id="9803233at2"/>
<protein>
    <submittedName>
        <fullName evidence="4">Putative acetyltransferase</fullName>
    </submittedName>
</protein>
<accession>A0A1M5GR18</accession>